<keyword evidence="3" id="KW-0597">Phosphoprotein</keyword>
<evidence type="ECO:0000259" key="8">
    <source>
        <dbReference type="PROSITE" id="PS50109"/>
    </source>
</evidence>
<feature type="coiled-coil region" evidence="7">
    <location>
        <begin position="376"/>
        <end position="442"/>
    </location>
</feature>
<dbReference type="InterPro" id="IPR003594">
    <property type="entry name" value="HATPase_dom"/>
</dbReference>
<keyword evidence="6" id="KW-0902">Two-component regulatory system</keyword>
<organism evidence="9 10">
    <name type="scientific">Undibacterium cyanobacteriorum</name>
    <dbReference type="NCBI Taxonomy" id="3073561"/>
    <lineage>
        <taxon>Bacteria</taxon>
        <taxon>Pseudomonadati</taxon>
        <taxon>Pseudomonadota</taxon>
        <taxon>Betaproteobacteria</taxon>
        <taxon>Burkholderiales</taxon>
        <taxon>Oxalobacteraceae</taxon>
        <taxon>Undibacterium</taxon>
    </lineage>
</organism>
<dbReference type="GO" id="GO:0016301">
    <property type="term" value="F:kinase activity"/>
    <property type="evidence" value="ECO:0007669"/>
    <property type="project" value="UniProtKB-KW"/>
</dbReference>
<evidence type="ECO:0000313" key="10">
    <source>
        <dbReference type="Proteomes" id="UP001181355"/>
    </source>
</evidence>
<protein>
    <recommendedName>
        <fullName evidence="2">histidine kinase</fullName>
        <ecNumber evidence="2">2.7.13.3</ecNumber>
    </recommendedName>
</protein>
<dbReference type="EMBL" id="CP133720">
    <property type="protein sequence ID" value="WMW81438.1"/>
    <property type="molecule type" value="Genomic_DNA"/>
</dbReference>
<dbReference type="InterPro" id="IPR050736">
    <property type="entry name" value="Sensor_HK_Regulatory"/>
</dbReference>
<evidence type="ECO:0000256" key="3">
    <source>
        <dbReference type="ARBA" id="ARBA00022553"/>
    </source>
</evidence>
<evidence type="ECO:0000256" key="6">
    <source>
        <dbReference type="ARBA" id="ARBA00023012"/>
    </source>
</evidence>
<reference evidence="9" key="1">
    <citation type="submission" date="2023-09" db="EMBL/GenBank/DDBJ databases">
        <title>Undibacterium sp. 20NA77.5 isolated from freshwater.</title>
        <authorList>
            <person name="Le V."/>
            <person name="Ko S.-R."/>
            <person name="Ahn C.-Y."/>
            <person name="Oh H.-M."/>
        </authorList>
    </citation>
    <scope>NUCLEOTIDE SEQUENCE</scope>
    <source>
        <strain evidence="9">20NA77.5</strain>
    </source>
</reference>
<evidence type="ECO:0000256" key="2">
    <source>
        <dbReference type="ARBA" id="ARBA00012438"/>
    </source>
</evidence>
<dbReference type="Gene3D" id="1.10.287.130">
    <property type="match status" value="1"/>
</dbReference>
<dbReference type="InterPro" id="IPR005467">
    <property type="entry name" value="His_kinase_dom"/>
</dbReference>
<keyword evidence="4" id="KW-0808">Transferase</keyword>
<dbReference type="PANTHER" id="PTHR43711:SF1">
    <property type="entry name" value="HISTIDINE KINASE 1"/>
    <property type="match status" value="1"/>
</dbReference>
<dbReference type="Pfam" id="PF02518">
    <property type="entry name" value="HATPase_c"/>
    <property type="match status" value="1"/>
</dbReference>
<dbReference type="Gene3D" id="3.30.565.10">
    <property type="entry name" value="Histidine kinase-like ATPase, C-terminal domain"/>
    <property type="match status" value="1"/>
</dbReference>
<keyword evidence="7" id="KW-0175">Coiled coil</keyword>
<gene>
    <name evidence="9" type="ORF">RF679_03945</name>
</gene>
<dbReference type="InterPro" id="IPR004358">
    <property type="entry name" value="Sig_transdc_His_kin-like_C"/>
</dbReference>
<evidence type="ECO:0000256" key="7">
    <source>
        <dbReference type="SAM" id="Coils"/>
    </source>
</evidence>
<dbReference type="SUPFAM" id="SSF55874">
    <property type="entry name" value="ATPase domain of HSP90 chaperone/DNA topoisomerase II/histidine kinase"/>
    <property type="match status" value="1"/>
</dbReference>
<dbReference type="Proteomes" id="UP001181355">
    <property type="component" value="Chromosome"/>
</dbReference>
<dbReference type="InterPro" id="IPR036890">
    <property type="entry name" value="HATPase_C_sf"/>
</dbReference>
<feature type="domain" description="Histidine kinase" evidence="8">
    <location>
        <begin position="458"/>
        <end position="689"/>
    </location>
</feature>
<keyword evidence="5 9" id="KW-0418">Kinase</keyword>
<accession>A0ABY9RJM5</accession>
<dbReference type="EC" id="2.7.13.3" evidence="2"/>
<dbReference type="PROSITE" id="PS50109">
    <property type="entry name" value="HIS_KIN"/>
    <property type="match status" value="1"/>
</dbReference>
<dbReference type="PRINTS" id="PR00344">
    <property type="entry name" value="BCTRLSENSOR"/>
</dbReference>
<name>A0ABY9RJM5_9BURK</name>
<dbReference type="RefSeq" id="WP_309482917.1">
    <property type="nucleotide sequence ID" value="NZ_CP133720.1"/>
</dbReference>
<sequence>MASFRTESSSVTPIHPRDQAGASIDLLGLLEKGRLLCVSGQFDEIPQHLDYIKTFELEPICAVMLETLQLYPNANNGHLQDSQRLQRLSDLLELAKVLDSKLAQAWAWELMQLLQNNLLLHHAALHSNAMAVELFEQCDRKREAFTTKVSRCLIMVPCEMYREVIEMGEQLLREREHLDPVALCNILRSSASANYFLGIETDGDQHQQFLQTALSLHEECLRIAKGYQIHKFELISHTNIAIINAYLGRREPTTYHLLKIEGMQVNANKVNPSWGYWLRFCEALLLCESPEFERGWEALIALDLELRKLDLSTAAVHDSVLRKIISYGRRWHYLEIALDASLALAELNSKRRRLLSQTLSATVEDIMSLPRLVQKNQELSQQGHQLEASLARQNAELNNTLEQLRAEANIRKKAEYALHQAHAKLEQQIQARTQELEAAMDVVMRQEKQLALGRLVVGIAHEMNTPLGNALMAASTMDDYCQQLSADLSGTSLKRSQLQISLHALHEGNRLLRRALDVASNLVQRFRALAIEQHTETIQNFDLQGLCAGVVADWQKRFQERQAELSMYSDTAVRIRSYPNALTQVLEQILENCLFHGLTSGELARVELHLYQHGQEIELQVSDNGNGIAQDHLGRLFEPFFSRQLGQGGMGLGLSIAHSLITDLMRGHITIANRPEGGTCVTIRIPTDSETSFKL</sequence>
<evidence type="ECO:0000313" key="9">
    <source>
        <dbReference type="EMBL" id="WMW81438.1"/>
    </source>
</evidence>
<dbReference type="CDD" id="cd00082">
    <property type="entry name" value="HisKA"/>
    <property type="match status" value="1"/>
</dbReference>
<evidence type="ECO:0000256" key="1">
    <source>
        <dbReference type="ARBA" id="ARBA00000085"/>
    </source>
</evidence>
<dbReference type="InterPro" id="IPR003661">
    <property type="entry name" value="HisK_dim/P_dom"/>
</dbReference>
<evidence type="ECO:0000256" key="5">
    <source>
        <dbReference type="ARBA" id="ARBA00022777"/>
    </source>
</evidence>
<comment type="catalytic activity">
    <reaction evidence="1">
        <text>ATP + protein L-histidine = ADP + protein N-phospho-L-histidine.</text>
        <dbReference type="EC" id="2.7.13.3"/>
    </reaction>
</comment>
<keyword evidence="10" id="KW-1185">Reference proteome</keyword>
<dbReference type="PANTHER" id="PTHR43711">
    <property type="entry name" value="TWO-COMPONENT HISTIDINE KINASE"/>
    <property type="match status" value="1"/>
</dbReference>
<proteinExistence type="predicted"/>
<dbReference type="SMART" id="SM00387">
    <property type="entry name" value="HATPase_c"/>
    <property type="match status" value="1"/>
</dbReference>
<evidence type="ECO:0000256" key="4">
    <source>
        <dbReference type="ARBA" id="ARBA00022679"/>
    </source>
</evidence>